<evidence type="ECO:0000313" key="3">
    <source>
        <dbReference type="EMBL" id="VFT86971.1"/>
    </source>
</evidence>
<evidence type="ECO:0000313" key="2">
    <source>
        <dbReference type="EMBL" id="KAF0699305.1"/>
    </source>
</evidence>
<evidence type="ECO:0000313" key="4">
    <source>
        <dbReference type="Proteomes" id="UP000332933"/>
    </source>
</evidence>
<dbReference type="Proteomes" id="UP000332933">
    <property type="component" value="Unassembled WGS sequence"/>
</dbReference>
<protein>
    <submittedName>
        <fullName evidence="3">Aste57867_10095 protein</fullName>
    </submittedName>
</protein>
<gene>
    <name evidence="3" type="primary">Aste57867_10095</name>
    <name evidence="2" type="ORF">As57867_010056</name>
    <name evidence="3" type="ORF">ASTE57867_10095</name>
</gene>
<dbReference type="EMBL" id="CAADRA010005206">
    <property type="protein sequence ID" value="VFT86971.1"/>
    <property type="molecule type" value="Genomic_DNA"/>
</dbReference>
<organism evidence="3 4">
    <name type="scientific">Aphanomyces stellatus</name>
    <dbReference type="NCBI Taxonomy" id="120398"/>
    <lineage>
        <taxon>Eukaryota</taxon>
        <taxon>Sar</taxon>
        <taxon>Stramenopiles</taxon>
        <taxon>Oomycota</taxon>
        <taxon>Saprolegniomycetes</taxon>
        <taxon>Saprolegniales</taxon>
        <taxon>Verrucalvaceae</taxon>
        <taxon>Aphanomyces</taxon>
    </lineage>
</organism>
<name>A0A485KPY0_9STRA</name>
<evidence type="ECO:0000256" key="1">
    <source>
        <dbReference type="SAM" id="MobiDB-lite"/>
    </source>
</evidence>
<dbReference type="EMBL" id="VJMH01005185">
    <property type="protein sequence ID" value="KAF0699305.1"/>
    <property type="molecule type" value="Genomic_DNA"/>
</dbReference>
<reference evidence="2" key="2">
    <citation type="submission" date="2019-06" db="EMBL/GenBank/DDBJ databases">
        <title>Genomics analysis of Aphanomyces spp. identifies a new class of oomycete effector associated with host adaptation.</title>
        <authorList>
            <person name="Gaulin E."/>
        </authorList>
    </citation>
    <scope>NUCLEOTIDE SEQUENCE</scope>
    <source>
        <strain evidence="2">CBS 578.67</strain>
    </source>
</reference>
<keyword evidence="4" id="KW-1185">Reference proteome</keyword>
<reference evidence="3 4" key="1">
    <citation type="submission" date="2019-03" db="EMBL/GenBank/DDBJ databases">
        <authorList>
            <person name="Gaulin E."/>
            <person name="Dumas B."/>
        </authorList>
    </citation>
    <scope>NUCLEOTIDE SEQUENCE [LARGE SCALE GENOMIC DNA]</scope>
    <source>
        <strain evidence="3">CBS 568.67</strain>
    </source>
</reference>
<proteinExistence type="predicted"/>
<accession>A0A485KPY0</accession>
<sequence>MRAAATGLYEGALSRKTKGGGDSAAATARRRQRGMDGRDGNCVLQQETIGWTGRACGRDASATAVLPMSQVNDLILEHCLVEVLQQWQSERRVPRHERRRRRRTGRMYLEEGFRECFHGHSVRGGHPPRRRIFAWPEAKILGMVFASTNHTPQFCIFISANGAAVDACAAQ</sequence>
<dbReference type="AlphaFoldDB" id="A0A485KPY0"/>
<feature type="region of interest" description="Disordered" evidence="1">
    <location>
        <begin position="13"/>
        <end position="39"/>
    </location>
</feature>